<organism evidence="1 2">
    <name type="scientific">Dermatophagoides farinae</name>
    <name type="common">American house dust mite</name>
    <dbReference type="NCBI Taxonomy" id="6954"/>
    <lineage>
        <taxon>Eukaryota</taxon>
        <taxon>Metazoa</taxon>
        <taxon>Ecdysozoa</taxon>
        <taxon>Arthropoda</taxon>
        <taxon>Chelicerata</taxon>
        <taxon>Arachnida</taxon>
        <taxon>Acari</taxon>
        <taxon>Acariformes</taxon>
        <taxon>Sarcoptiformes</taxon>
        <taxon>Astigmata</taxon>
        <taxon>Psoroptidia</taxon>
        <taxon>Analgoidea</taxon>
        <taxon>Pyroglyphidae</taxon>
        <taxon>Dermatophagoidinae</taxon>
        <taxon>Dermatophagoides</taxon>
    </lineage>
</organism>
<dbReference type="EMBL" id="ASGP02000002">
    <property type="protein sequence ID" value="KAH9520590.1"/>
    <property type="molecule type" value="Genomic_DNA"/>
</dbReference>
<proteinExistence type="predicted"/>
<evidence type="ECO:0000313" key="2">
    <source>
        <dbReference type="Proteomes" id="UP000790347"/>
    </source>
</evidence>
<reference evidence="1" key="2">
    <citation type="journal article" date="2022" name="Res Sq">
        <title>Comparative Genomics Reveals Insights into the Divergent Evolution of Astigmatic Mites and Household Pest Adaptations.</title>
        <authorList>
            <person name="Xiong Q."/>
            <person name="Wan A.T.-Y."/>
            <person name="Liu X.-Y."/>
            <person name="Fung C.S.-H."/>
            <person name="Xiao X."/>
            <person name="Malainual N."/>
            <person name="Hou J."/>
            <person name="Wang L."/>
            <person name="Wang M."/>
            <person name="Yang K."/>
            <person name="Cui Y."/>
            <person name="Leung E."/>
            <person name="Nong W."/>
            <person name="Shin S.-K."/>
            <person name="Au S."/>
            <person name="Jeong K.Y."/>
            <person name="Chew F.T."/>
            <person name="Hui J."/>
            <person name="Leung T.F."/>
            <person name="Tungtrongchitr A."/>
            <person name="Zhong N."/>
            <person name="Liu Z."/>
            <person name="Tsui S."/>
        </authorList>
    </citation>
    <scope>NUCLEOTIDE SEQUENCE</scope>
    <source>
        <strain evidence="1">Derf</strain>
        <tissue evidence="1">Whole organism</tissue>
    </source>
</reference>
<dbReference type="AlphaFoldDB" id="A0A922I4I0"/>
<gene>
    <name evidence="1" type="ORF">DERF_004292</name>
</gene>
<accession>A0A922I4I0</accession>
<keyword evidence="2" id="KW-1185">Reference proteome</keyword>
<evidence type="ECO:0000313" key="1">
    <source>
        <dbReference type="EMBL" id="KAH9520590.1"/>
    </source>
</evidence>
<dbReference type="Proteomes" id="UP000790347">
    <property type="component" value="Unassembled WGS sequence"/>
</dbReference>
<protein>
    <submittedName>
        <fullName evidence="1">Uncharacterized protein</fullName>
    </submittedName>
</protein>
<name>A0A922I4I0_DERFA</name>
<sequence length="86" mass="10330">MMEANERFIRLNTFHFSGSCYHHRFRWCKCLSTGIRLTGLNQQKKLTETYQVLVEKKVKKQNKTIISMKNGVLYQFYNNNHIGMFH</sequence>
<reference evidence="1" key="1">
    <citation type="submission" date="2013-05" db="EMBL/GenBank/DDBJ databases">
        <authorList>
            <person name="Yim A.K.Y."/>
            <person name="Chan T.F."/>
            <person name="Ji K.M."/>
            <person name="Liu X.Y."/>
            <person name="Zhou J.W."/>
            <person name="Li R.Q."/>
            <person name="Yang K.Y."/>
            <person name="Li J."/>
            <person name="Li M."/>
            <person name="Law P.T.W."/>
            <person name="Wu Y.L."/>
            <person name="Cai Z.L."/>
            <person name="Qin H."/>
            <person name="Bao Y."/>
            <person name="Leung R.K.K."/>
            <person name="Ng P.K.S."/>
            <person name="Zou J."/>
            <person name="Zhong X.J."/>
            <person name="Ran P.X."/>
            <person name="Zhong N.S."/>
            <person name="Liu Z.G."/>
            <person name="Tsui S.K.W."/>
        </authorList>
    </citation>
    <scope>NUCLEOTIDE SEQUENCE</scope>
    <source>
        <strain evidence="1">Derf</strain>
        <tissue evidence="1">Whole organism</tissue>
    </source>
</reference>
<comment type="caution">
    <text evidence="1">The sequence shown here is derived from an EMBL/GenBank/DDBJ whole genome shotgun (WGS) entry which is preliminary data.</text>
</comment>